<keyword evidence="3" id="KW-1185">Reference proteome</keyword>
<reference evidence="2 3" key="1">
    <citation type="journal article" date="2024" name="bioRxiv">
        <title>A reference genome for Trichogramma kaykai: A tiny desert-dwelling parasitoid wasp with competing sex-ratio distorters.</title>
        <authorList>
            <person name="Culotta J."/>
            <person name="Lindsey A.R."/>
        </authorList>
    </citation>
    <scope>NUCLEOTIDE SEQUENCE [LARGE SCALE GENOMIC DNA]</scope>
    <source>
        <strain evidence="2 3">KSX58</strain>
    </source>
</reference>
<dbReference type="Proteomes" id="UP001627154">
    <property type="component" value="Unassembled WGS sequence"/>
</dbReference>
<proteinExistence type="predicted"/>
<gene>
    <name evidence="2" type="ORF">TKK_009537</name>
</gene>
<sequence length="387" mass="44118">MSKKSLNKCNSANGPIPSKETFVRMNSEAEPAGFSTICGSKSGLDSLAPDKLVNVIVKDKTHPMAKLLIGNMIGLNNEESKIVAAYQTLTTIKNQDDFSKSKEYKLKNKFYIKNKHKNILNKQRREIANLAIDAKFETITRATRSGRLRSPRKRLSKAEVVPQRKMINVPRIQSKNFTIHKSEKEIRKTVGKKKTKLKETSTQCELLKPTYINKGTQTERVCVIETINENSMKIDLIEMDDIKEEPQNIESDNDTESLCDNSLPRRTYSSAFAVVRTSNVNCRIALLRSIGFKPINPKSPIIDDEHGRESICPQADEEYNKYNSEETEDVGYMNVSLHYEDLEEEITQEMLHTVPPPLTSLTEADFSRAWHGWQKVHINGKDYWSGY</sequence>
<organism evidence="2 3">
    <name type="scientific">Trichogramma kaykai</name>
    <dbReference type="NCBI Taxonomy" id="54128"/>
    <lineage>
        <taxon>Eukaryota</taxon>
        <taxon>Metazoa</taxon>
        <taxon>Ecdysozoa</taxon>
        <taxon>Arthropoda</taxon>
        <taxon>Hexapoda</taxon>
        <taxon>Insecta</taxon>
        <taxon>Pterygota</taxon>
        <taxon>Neoptera</taxon>
        <taxon>Endopterygota</taxon>
        <taxon>Hymenoptera</taxon>
        <taxon>Apocrita</taxon>
        <taxon>Proctotrupomorpha</taxon>
        <taxon>Chalcidoidea</taxon>
        <taxon>Trichogrammatidae</taxon>
        <taxon>Trichogramma</taxon>
    </lineage>
</organism>
<dbReference type="AlphaFoldDB" id="A0ABD2WUA0"/>
<feature type="region of interest" description="Disordered" evidence="1">
    <location>
        <begin position="1"/>
        <end position="20"/>
    </location>
</feature>
<protein>
    <submittedName>
        <fullName evidence="2">Uncharacterized protein</fullName>
    </submittedName>
</protein>
<evidence type="ECO:0000256" key="1">
    <source>
        <dbReference type="SAM" id="MobiDB-lite"/>
    </source>
</evidence>
<name>A0ABD2WUA0_9HYME</name>
<evidence type="ECO:0000313" key="3">
    <source>
        <dbReference type="Proteomes" id="UP001627154"/>
    </source>
</evidence>
<accession>A0ABD2WUA0</accession>
<dbReference type="EMBL" id="JBJJXI010000070">
    <property type="protein sequence ID" value="KAL3396669.1"/>
    <property type="molecule type" value="Genomic_DNA"/>
</dbReference>
<evidence type="ECO:0000313" key="2">
    <source>
        <dbReference type="EMBL" id="KAL3396669.1"/>
    </source>
</evidence>
<comment type="caution">
    <text evidence="2">The sequence shown here is derived from an EMBL/GenBank/DDBJ whole genome shotgun (WGS) entry which is preliminary data.</text>
</comment>